<gene>
    <name evidence="1" type="ORF">BC349_11710</name>
</gene>
<dbReference type="Proteomes" id="UP000765802">
    <property type="component" value="Unassembled WGS sequence"/>
</dbReference>
<protein>
    <submittedName>
        <fullName evidence="1">Uncharacterized protein</fullName>
    </submittedName>
</protein>
<accession>A0ABR7M9K3</accession>
<dbReference type="RefSeq" id="WP_187257040.1">
    <property type="nucleotide sequence ID" value="NZ_JBHULF010000007.1"/>
</dbReference>
<evidence type="ECO:0000313" key="1">
    <source>
        <dbReference type="EMBL" id="MBC6491718.1"/>
    </source>
</evidence>
<dbReference type="EMBL" id="MBUA01000023">
    <property type="protein sequence ID" value="MBC6491718.1"/>
    <property type="molecule type" value="Genomic_DNA"/>
</dbReference>
<name>A0ABR7M9K3_9BACT</name>
<sequence>MLRDIEYHKFFGLLLKVSEMPKANPEIIRTLQFTDDCLAVDQKSKTILARALSDSLLANEFYDPDTIKNSAISLDLLFLLRCHFILANSIEKCENYKEVLAVAEADSFYSLLKNYQDKFEFCALAYVLKKATIPWSGFTVGFDGTDWSDIHLLSSVLPFSNASFNDFLSWITLIAKGQENDLALGSVGKYVYQWVLFKADKGNDIEANLVAVANHPQAHRFLSGILKGLKEIQGKSLKYYTDIFLPFLNNSNAYSILYGLGSIEQENDSSGEAFFKLIEDRVATGDLYLKDFIRLCCYYNYYTQEVYNRIDTIIETTQEKDELLAIIEFLQQASDDSNREWFFKAARSTITKDDPSLIQSLNNLLIRITESDLLLAYELFTLRLEAIGAHNLLKTALQEMTRENPEQFQFCFVRWLLKGNNRVHAALLHISSLSFFGSSMFEISNHIYDSLNPKEKLFVAYKIIGYVYSMKALQMMILSLIKSVKEDNGTLKEGLTFILQEYLVYNYRGTLKLINNDLSNATLLPFAKEIFQKTNDHFEDYFAKLNSISLDKELLPYRENVQLRNFYYRKIFADLPNNSEENSISSLFKSTRVNANNWAIRRTKELKHQPSPLGYISVTSEYPSGEKLNPINQEYIRRTYQKLEIDEINID</sequence>
<organism evidence="1 2">
    <name type="scientific">Flavihumibacter stibioxidans</name>
    <dbReference type="NCBI Taxonomy" id="1834163"/>
    <lineage>
        <taxon>Bacteria</taxon>
        <taxon>Pseudomonadati</taxon>
        <taxon>Bacteroidota</taxon>
        <taxon>Chitinophagia</taxon>
        <taxon>Chitinophagales</taxon>
        <taxon>Chitinophagaceae</taxon>
        <taxon>Flavihumibacter</taxon>
    </lineage>
</organism>
<comment type="caution">
    <text evidence="1">The sequence shown here is derived from an EMBL/GenBank/DDBJ whole genome shotgun (WGS) entry which is preliminary data.</text>
</comment>
<proteinExistence type="predicted"/>
<reference evidence="1 2" key="1">
    <citation type="submission" date="2016-07" db="EMBL/GenBank/DDBJ databases">
        <title>Genome analysis of Flavihumibacter stibioxidans YS-17.</title>
        <authorList>
            <person name="Shi K."/>
            <person name="Han Y."/>
            <person name="Wang G."/>
        </authorList>
    </citation>
    <scope>NUCLEOTIDE SEQUENCE [LARGE SCALE GENOMIC DNA]</scope>
    <source>
        <strain evidence="1 2">YS-17</strain>
    </source>
</reference>
<keyword evidence="2" id="KW-1185">Reference proteome</keyword>
<evidence type="ECO:0000313" key="2">
    <source>
        <dbReference type="Proteomes" id="UP000765802"/>
    </source>
</evidence>